<feature type="transmembrane region" description="Helical" evidence="6">
    <location>
        <begin position="424"/>
        <end position="448"/>
    </location>
</feature>
<evidence type="ECO:0000256" key="2">
    <source>
        <dbReference type="ARBA" id="ARBA00022692"/>
    </source>
</evidence>
<keyword evidence="3 6" id="KW-1133">Transmembrane helix</keyword>
<feature type="transmembrane region" description="Helical" evidence="6">
    <location>
        <begin position="260"/>
        <end position="282"/>
    </location>
</feature>
<feature type="transmembrane region" description="Helical" evidence="6">
    <location>
        <begin position="460"/>
        <end position="479"/>
    </location>
</feature>
<dbReference type="SMR" id="B6K4V3"/>
<sequence length="580" mass="63802">MSSTYGTLRDTQAMNEGQESLRLLDNDPLEDPEVSPHTAQFLATELEEHEEQHHVLEGISKAEAISASWSRKSLVIAYSGLYLTSFIVSLEQQTTFSLQRFATSNFAAHSNLATINLFGNIFLAVAKPPMVKAGDVFGRTEALFGAVTLYLISYILLAISQNFSQFMVASMLYMCGQTGLFIMNQLIIADTSSLINRGLLSALPDLPYLFTVWLGPAIAQALHPEKNNGWRWGYGMWAFILPLASFPLLLSLYTNQQLDGTGIILFLLGFCLVLYPLSRFGLSTGVFGISKHDLILMSLGVAGVLLLFWYECVYAEYPIFALRSLIHPTIMGSCFLLFFSFVSFYLFQNFLTSYLQVSLYYDVDRAGIASNIYSFSSTTTGILSGLVMKRLGRYRALLFTGIPLYALGVLLMYAQGFFSPIAPYAIFIGLFMAGLGGGLMVISAQVAVQSVSEHCTLGANLALYLTFSSIGGAFGSALAKGMWTKNLSNGLLTLLNPYLSTDEIDKIFHDLRVALSYVPGTHIRELINTAFAQAQRLLTGWAVVTTLLMFVSASFIQDKSLSQPSPELHPETALSHHSSR</sequence>
<evidence type="ECO:0000259" key="7">
    <source>
        <dbReference type="PROSITE" id="PS50850"/>
    </source>
</evidence>
<dbReference type="GO" id="GO:0055085">
    <property type="term" value="P:transmembrane transport"/>
    <property type="evidence" value="ECO:0000318"/>
    <property type="project" value="GO_Central"/>
</dbReference>
<evidence type="ECO:0000256" key="3">
    <source>
        <dbReference type="ARBA" id="ARBA00022989"/>
    </source>
</evidence>
<keyword evidence="4 6" id="KW-0472">Membrane</keyword>
<feature type="region of interest" description="Disordered" evidence="5">
    <location>
        <begin position="561"/>
        <end position="580"/>
    </location>
</feature>
<accession>B6K4V3</accession>
<dbReference type="GO" id="GO:0015343">
    <property type="term" value="F:siderophore-iron transmembrane transporter activity"/>
    <property type="evidence" value="ECO:0000318"/>
    <property type="project" value="GO_Central"/>
</dbReference>
<dbReference type="EMBL" id="KE651167">
    <property type="protein sequence ID" value="EEB08510.1"/>
    <property type="molecule type" value="Genomic_DNA"/>
</dbReference>
<comment type="subcellular location">
    <subcellularLocation>
        <location evidence="1">Membrane</location>
        <topology evidence="1">Multi-pass membrane protein</topology>
    </subcellularLocation>
</comment>
<dbReference type="JaponicusDB" id="SJAG_03667">
    <property type="gene designation" value="str2"/>
</dbReference>
<dbReference type="RefSeq" id="XP_002174803.1">
    <property type="nucleotide sequence ID" value="XM_002174767.1"/>
</dbReference>
<dbReference type="PANTHER" id="PTHR23501:SF87">
    <property type="entry name" value="SIDEROPHORE IRON TRANSPORTER 2"/>
    <property type="match status" value="1"/>
</dbReference>
<evidence type="ECO:0000313" key="10">
    <source>
        <dbReference type="Proteomes" id="UP000001744"/>
    </source>
</evidence>
<evidence type="ECO:0000313" key="9">
    <source>
        <dbReference type="JaponicusDB" id="SJAG_03667"/>
    </source>
</evidence>
<dbReference type="VEuPathDB" id="FungiDB:SJAG_03667"/>
<organism evidence="8 10">
    <name type="scientific">Schizosaccharomyces japonicus (strain yFS275 / FY16936)</name>
    <name type="common">Fission yeast</name>
    <dbReference type="NCBI Taxonomy" id="402676"/>
    <lineage>
        <taxon>Eukaryota</taxon>
        <taxon>Fungi</taxon>
        <taxon>Dikarya</taxon>
        <taxon>Ascomycota</taxon>
        <taxon>Taphrinomycotina</taxon>
        <taxon>Schizosaccharomycetes</taxon>
        <taxon>Schizosaccharomycetales</taxon>
        <taxon>Schizosaccharomycetaceae</taxon>
        <taxon>Schizosaccharomyces</taxon>
    </lineage>
</organism>
<keyword evidence="2 6" id="KW-0812">Transmembrane</keyword>
<dbReference type="eggNOG" id="KOG0254">
    <property type="taxonomic scope" value="Eukaryota"/>
</dbReference>
<dbReference type="PROSITE" id="PS50850">
    <property type="entry name" value="MFS"/>
    <property type="match status" value="1"/>
</dbReference>
<dbReference type="Proteomes" id="UP000001744">
    <property type="component" value="Unassembled WGS sequence"/>
</dbReference>
<feature type="transmembrane region" description="Helical" evidence="6">
    <location>
        <begin position="538"/>
        <end position="556"/>
    </location>
</feature>
<feature type="transmembrane region" description="Helical" evidence="6">
    <location>
        <begin position="294"/>
        <end position="313"/>
    </location>
</feature>
<feature type="transmembrane region" description="Helical" evidence="6">
    <location>
        <begin position="396"/>
        <end position="418"/>
    </location>
</feature>
<feature type="transmembrane region" description="Helical" evidence="6">
    <location>
        <begin position="166"/>
        <end position="187"/>
    </location>
</feature>
<dbReference type="Gene3D" id="1.20.1250.20">
    <property type="entry name" value="MFS general substrate transporter like domains"/>
    <property type="match status" value="2"/>
</dbReference>
<dbReference type="AlphaFoldDB" id="B6K4V3"/>
<evidence type="ECO:0000256" key="5">
    <source>
        <dbReference type="SAM" id="MobiDB-lite"/>
    </source>
</evidence>
<dbReference type="GO" id="GO:0005886">
    <property type="term" value="C:plasma membrane"/>
    <property type="evidence" value="ECO:0000318"/>
    <property type="project" value="GO_Central"/>
</dbReference>
<dbReference type="Pfam" id="PF07690">
    <property type="entry name" value="MFS_1"/>
    <property type="match status" value="1"/>
</dbReference>
<reference evidence="8 10" key="1">
    <citation type="journal article" date="2011" name="Science">
        <title>Comparative functional genomics of the fission yeasts.</title>
        <authorList>
            <person name="Rhind N."/>
            <person name="Chen Z."/>
            <person name="Yassour M."/>
            <person name="Thompson D.A."/>
            <person name="Haas B.J."/>
            <person name="Habib N."/>
            <person name="Wapinski I."/>
            <person name="Roy S."/>
            <person name="Lin M.F."/>
            <person name="Heiman D.I."/>
            <person name="Young S.K."/>
            <person name="Furuya K."/>
            <person name="Guo Y."/>
            <person name="Pidoux A."/>
            <person name="Chen H.M."/>
            <person name="Robbertse B."/>
            <person name="Goldberg J.M."/>
            <person name="Aoki K."/>
            <person name="Bayne E.H."/>
            <person name="Berlin A.M."/>
            <person name="Desjardins C.A."/>
            <person name="Dobbs E."/>
            <person name="Dukaj L."/>
            <person name="Fan L."/>
            <person name="FitzGerald M.G."/>
            <person name="French C."/>
            <person name="Gujja S."/>
            <person name="Hansen K."/>
            <person name="Keifenheim D."/>
            <person name="Levin J.Z."/>
            <person name="Mosher R.A."/>
            <person name="Mueller C.A."/>
            <person name="Pfiffner J."/>
            <person name="Priest M."/>
            <person name="Russ C."/>
            <person name="Smialowska A."/>
            <person name="Swoboda P."/>
            <person name="Sykes S.M."/>
            <person name="Vaughn M."/>
            <person name="Vengrova S."/>
            <person name="Yoder R."/>
            <person name="Zeng Q."/>
            <person name="Allshire R."/>
            <person name="Baulcombe D."/>
            <person name="Birren B.W."/>
            <person name="Brown W."/>
            <person name="Ekwall K."/>
            <person name="Kellis M."/>
            <person name="Leatherwood J."/>
            <person name="Levin H."/>
            <person name="Margalit H."/>
            <person name="Martienssen R."/>
            <person name="Nieduszynski C.A."/>
            <person name="Spatafora J.W."/>
            <person name="Friedman N."/>
            <person name="Dalgaard J.Z."/>
            <person name="Baumann P."/>
            <person name="Niki H."/>
            <person name="Regev A."/>
            <person name="Nusbaum C."/>
        </authorList>
    </citation>
    <scope>NUCLEOTIDE SEQUENCE [LARGE SCALE GENOMIC DNA]</scope>
    <source>
        <strain evidence="10">yFS275 / FY16936</strain>
    </source>
</reference>
<name>B6K4V3_SCHJY</name>
<gene>
    <name evidence="9" type="primary">str2</name>
    <name evidence="8" type="ORF">SJAG_03667</name>
</gene>
<protein>
    <submittedName>
        <fullName evidence="8">Siderophore-iron transporter Str2</fullName>
    </submittedName>
</protein>
<evidence type="ECO:0000256" key="6">
    <source>
        <dbReference type="SAM" id="Phobius"/>
    </source>
</evidence>
<dbReference type="STRING" id="402676.B6K4V3"/>
<evidence type="ECO:0000313" key="8">
    <source>
        <dbReference type="EMBL" id="EEB08510.1"/>
    </source>
</evidence>
<dbReference type="HOGENOM" id="CLU_012970_2_0_1"/>
<dbReference type="GeneID" id="7051373"/>
<dbReference type="InterPro" id="IPR036259">
    <property type="entry name" value="MFS_trans_sf"/>
</dbReference>
<feature type="domain" description="Major facilitator superfamily (MFS) profile" evidence="7">
    <location>
        <begin position="73"/>
        <end position="560"/>
    </location>
</feature>
<evidence type="ECO:0000256" key="4">
    <source>
        <dbReference type="ARBA" id="ARBA00023136"/>
    </source>
</evidence>
<evidence type="ECO:0000256" key="1">
    <source>
        <dbReference type="ARBA" id="ARBA00004141"/>
    </source>
</evidence>
<dbReference type="OMA" id="NIATYFA"/>
<dbReference type="SUPFAM" id="SSF103473">
    <property type="entry name" value="MFS general substrate transporter"/>
    <property type="match status" value="1"/>
</dbReference>
<feature type="transmembrane region" description="Helical" evidence="6">
    <location>
        <begin position="234"/>
        <end position="253"/>
    </location>
</feature>
<feature type="transmembrane region" description="Helical" evidence="6">
    <location>
        <begin position="325"/>
        <end position="347"/>
    </location>
</feature>
<dbReference type="OrthoDB" id="4088837at2759"/>
<dbReference type="InterPro" id="IPR011701">
    <property type="entry name" value="MFS"/>
</dbReference>
<dbReference type="PANTHER" id="PTHR23501">
    <property type="entry name" value="MAJOR FACILITATOR SUPERFAMILY"/>
    <property type="match status" value="1"/>
</dbReference>
<proteinExistence type="predicted"/>
<feature type="transmembrane region" description="Helical" evidence="6">
    <location>
        <begin position="367"/>
        <end position="387"/>
    </location>
</feature>
<feature type="transmembrane region" description="Helical" evidence="6">
    <location>
        <begin position="142"/>
        <end position="160"/>
    </location>
</feature>
<feature type="transmembrane region" description="Helical" evidence="6">
    <location>
        <begin position="110"/>
        <end position="130"/>
    </location>
</feature>
<dbReference type="InterPro" id="IPR020846">
    <property type="entry name" value="MFS_dom"/>
</dbReference>
<keyword evidence="10" id="KW-1185">Reference proteome</keyword>